<dbReference type="PANTHER" id="PTHR11610">
    <property type="entry name" value="LIPASE"/>
    <property type="match status" value="1"/>
</dbReference>
<comment type="similarity">
    <text evidence="2 5">Belongs to the AB hydrolase superfamily. Lipase family.</text>
</comment>
<evidence type="ECO:0000256" key="2">
    <source>
        <dbReference type="ARBA" id="ARBA00010701"/>
    </source>
</evidence>
<keyword evidence="9" id="KW-1185">Reference proteome</keyword>
<evidence type="ECO:0000259" key="7">
    <source>
        <dbReference type="Pfam" id="PF00151"/>
    </source>
</evidence>
<organism evidence="8 9">
    <name type="scientific">Mya arenaria</name>
    <name type="common">Soft-shell clam</name>
    <dbReference type="NCBI Taxonomy" id="6604"/>
    <lineage>
        <taxon>Eukaryota</taxon>
        <taxon>Metazoa</taxon>
        <taxon>Spiralia</taxon>
        <taxon>Lophotrochozoa</taxon>
        <taxon>Mollusca</taxon>
        <taxon>Bivalvia</taxon>
        <taxon>Autobranchia</taxon>
        <taxon>Heteroconchia</taxon>
        <taxon>Euheterodonta</taxon>
        <taxon>Imparidentia</taxon>
        <taxon>Neoheterodontei</taxon>
        <taxon>Myida</taxon>
        <taxon>Myoidea</taxon>
        <taxon>Myidae</taxon>
        <taxon>Mya</taxon>
    </lineage>
</organism>
<comment type="subcellular location">
    <subcellularLocation>
        <location evidence="1">Secreted</location>
    </subcellularLocation>
</comment>
<evidence type="ECO:0000313" key="9">
    <source>
        <dbReference type="Proteomes" id="UP001164746"/>
    </source>
</evidence>
<evidence type="ECO:0000256" key="4">
    <source>
        <dbReference type="ARBA" id="ARBA00023157"/>
    </source>
</evidence>
<reference evidence="8" key="1">
    <citation type="submission" date="2022-11" db="EMBL/GenBank/DDBJ databases">
        <title>Centuries of genome instability and evolution in soft-shell clam transmissible cancer (bioRxiv).</title>
        <authorList>
            <person name="Hart S.F.M."/>
            <person name="Yonemitsu M.A."/>
            <person name="Giersch R.M."/>
            <person name="Beal B.F."/>
            <person name="Arriagada G."/>
            <person name="Davis B.W."/>
            <person name="Ostrander E.A."/>
            <person name="Goff S.P."/>
            <person name="Metzger M.J."/>
        </authorList>
    </citation>
    <scope>NUCLEOTIDE SEQUENCE</scope>
    <source>
        <strain evidence="8">MELC-2E11</strain>
        <tissue evidence="8">Siphon/mantle</tissue>
    </source>
</reference>
<dbReference type="Proteomes" id="UP001164746">
    <property type="component" value="Chromosome 13"/>
</dbReference>
<protein>
    <submittedName>
        <fullName evidence="8">LIPR1-like protein</fullName>
    </submittedName>
</protein>
<name>A0ABY7FQY0_MYAAR</name>
<evidence type="ECO:0000256" key="3">
    <source>
        <dbReference type="ARBA" id="ARBA00022525"/>
    </source>
</evidence>
<dbReference type="EMBL" id="CP111024">
    <property type="protein sequence ID" value="WAR24002.1"/>
    <property type="molecule type" value="Genomic_DNA"/>
</dbReference>
<keyword evidence="3" id="KW-0964">Secreted</keyword>
<feature type="signal peptide" evidence="6">
    <location>
        <begin position="1"/>
        <end position="16"/>
    </location>
</feature>
<dbReference type="InterPro" id="IPR029058">
    <property type="entry name" value="AB_hydrolase_fold"/>
</dbReference>
<accession>A0ABY7FQY0</accession>
<dbReference type="CDD" id="cd00707">
    <property type="entry name" value="Pancreat_lipase_like"/>
    <property type="match status" value="1"/>
</dbReference>
<feature type="chain" id="PRO_5045426263" evidence="6">
    <location>
        <begin position="17"/>
        <end position="356"/>
    </location>
</feature>
<evidence type="ECO:0000313" key="8">
    <source>
        <dbReference type="EMBL" id="WAR24002.1"/>
    </source>
</evidence>
<evidence type="ECO:0000256" key="1">
    <source>
        <dbReference type="ARBA" id="ARBA00004613"/>
    </source>
</evidence>
<dbReference type="InterPro" id="IPR033906">
    <property type="entry name" value="Lipase_N"/>
</dbReference>
<evidence type="ECO:0000256" key="5">
    <source>
        <dbReference type="RuleBase" id="RU004262"/>
    </source>
</evidence>
<gene>
    <name evidence="8" type="ORF">MAR_037671</name>
</gene>
<dbReference type="SUPFAM" id="SSF53474">
    <property type="entry name" value="alpha/beta-Hydrolases"/>
    <property type="match status" value="1"/>
</dbReference>
<dbReference type="Pfam" id="PF00151">
    <property type="entry name" value="Lipase"/>
    <property type="match status" value="1"/>
</dbReference>
<dbReference type="PRINTS" id="PR00823">
    <property type="entry name" value="PANCLIPASE"/>
</dbReference>
<dbReference type="InterPro" id="IPR000734">
    <property type="entry name" value="TAG_lipase"/>
</dbReference>
<sequence>MLLKLVFCCQIATILGLFWNHEVCYNDIGCFKNNNPFDNSYGELPDSPESIKVRAFLWTQRNPEFPAELFYKEPQSIADSNFDARRPTKMLIHGFESSKDASPVVANLSRAFIKTGDYNVIGIDWSAGAKKFYPKAVANTRVVGAILQSLISVLQAQFSLKLADLHVIGHSLGAHIAGYVGHRVPGIARITGLDPAGPAFTKSDAIVRLDPTDALYVDAIHSDGAPLQDAGFGTILSMGHKDFYPNGGQVQPGCPAPISTTVEQLLTGQLSSAFATVSCAHDRAIWYFIESVLNANCQFTAHPCGSWATFKAGNCASCGGLPCPVMGINSSNTNVTGKFYLNTNKQSPFCVGNVSD</sequence>
<feature type="domain" description="Lipase" evidence="7">
    <location>
        <begin position="22"/>
        <end position="349"/>
    </location>
</feature>
<keyword evidence="6" id="KW-0732">Signal</keyword>
<keyword evidence="4" id="KW-1015">Disulfide bond</keyword>
<evidence type="ECO:0000256" key="6">
    <source>
        <dbReference type="SAM" id="SignalP"/>
    </source>
</evidence>
<proteinExistence type="inferred from homology"/>
<dbReference type="PRINTS" id="PR00821">
    <property type="entry name" value="TAGLIPASE"/>
</dbReference>
<dbReference type="Gene3D" id="3.40.50.1820">
    <property type="entry name" value="alpha/beta hydrolase"/>
    <property type="match status" value="1"/>
</dbReference>
<dbReference type="InterPro" id="IPR013818">
    <property type="entry name" value="Lipase"/>
</dbReference>
<dbReference type="InterPro" id="IPR002331">
    <property type="entry name" value="Lipase_panc"/>
</dbReference>